<name>G7YY29_CLOSI</name>
<reference key="2">
    <citation type="submission" date="2011-10" db="EMBL/GenBank/DDBJ databases">
        <title>The genome and transcriptome sequence of Clonorchis sinensis provide insights into the carcinogenic liver fluke.</title>
        <authorList>
            <person name="Wang X."/>
            <person name="Huang Y."/>
            <person name="Chen W."/>
            <person name="Liu H."/>
            <person name="Guo L."/>
            <person name="Chen Y."/>
            <person name="Luo F."/>
            <person name="Zhou W."/>
            <person name="Sun J."/>
            <person name="Mao Q."/>
            <person name="Liang P."/>
            <person name="Zhou C."/>
            <person name="Tian Y."/>
            <person name="Men J."/>
            <person name="Lv X."/>
            <person name="Huang L."/>
            <person name="Zhou J."/>
            <person name="Hu Y."/>
            <person name="Li R."/>
            <person name="Zhang F."/>
            <person name="Lei H."/>
            <person name="Li X."/>
            <person name="Hu X."/>
            <person name="Liang C."/>
            <person name="Xu J."/>
            <person name="Wu Z."/>
            <person name="Yu X."/>
        </authorList>
    </citation>
    <scope>NUCLEOTIDE SEQUENCE</scope>
    <source>
        <strain>Henan</strain>
    </source>
</reference>
<evidence type="ECO:0000313" key="2">
    <source>
        <dbReference type="EMBL" id="GAA57858.1"/>
    </source>
</evidence>
<organism evidence="2 3">
    <name type="scientific">Clonorchis sinensis</name>
    <name type="common">Chinese liver fluke</name>
    <dbReference type="NCBI Taxonomy" id="79923"/>
    <lineage>
        <taxon>Eukaryota</taxon>
        <taxon>Metazoa</taxon>
        <taxon>Spiralia</taxon>
        <taxon>Lophotrochozoa</taxon>
        <taxon>Platyhelminthes</taxon>
        <taxon>Trematoda</taxon>
        <taxon>Digenea</taxon>
        <taxon>Opisthorchiida</taxon>
        <taxon>Opisthorchiata</taxon>
        <taxon>Opisthorchiidae</taxon>
        <taxon>Clonorchis</taxon>
    </lineage>
</organism>
<dbReference type="Proteomes" id="UP000008909">
    <property type="component" value="Unassembled WGS sequence"/>
</dbReference>
<protein>
    <submittedName>
        <fullName evidence="2">Uncharacterized protein</fullName>
    </submittedName>
</protein>
<sequence length="351" mass="39913">VVEMFNVFGIFAEIISRLTEMISPAHSCVATRRFIVIDQCCAHICMRLVDQSVGLRRLQKTSLVLYALCASSRSSPWEVARYYHTMHTLQLSDSFSGYSVADSSGKMNRDSDKPIAYHAMRVSTPHLQDDATWLLPPNWSSLQSEVLVGFRVETSRLLVVAQYQWIRFLRVISCYKQGIRICTQAQSFPVDKLDEKTSSEYNMVLQSNWSLKNQEGFENRCTVSLVGQHSFVPVKNVPDQQLVKSTFTELAGSRAVRFCHTVAQIGYLVRRVACVLTIQHCYTRRIFGEETTHPRGHDFGIGKSLPRGNKTPESMKRHLPSRFLSYPIKAYVPTETSYSIRSGLLVISRTK</sequence>
<evidence type="ECO:0000313" key="3">
    <source>
        <dbReference type="Proteomes" id="UP000008909"/>
    </source>
</evidence>
<feature type="region of interest" description="Disordered" evidence="1">
    <location>
        <begin position="297"/>
        <end position="316"/>
    </location>
</feature>
<gene>
    <name evidence="2" type="ORF">CLF_113280</name>
</gene>
<feature type="non-terminal residue" evidence="2">
    <location>
        <position position="1"/>
    </location>
</feature>
<dbReference type="AlphaFoldDB" id="G7YY29"/>
<accession>G7YY29</accession>
<proteinExistence type="predicted"/>
<keyword evidence="3" id="KW-1185">Reference proteome</keyword>
<dbReference type="EMBL" id="DF145118">
    <property type="protein sequence ID" value="GAA57858.1"/>
    <property type="molecule type" value="Genomic_DNA"/>
</dbReference>
<evidence type="ECO:0000256" key="1">
    <source>
        <dbReference type="SAM" id="MobiDB-lite"/>
    </source>
</evidence>
<reference evidence="2" key="1">
    <citation type="journal article" date="2011" name="Genome Biol.">
        <title>The draft genome of the carcinogenic human liver fluke Clonorchis sinensis.</title>
        <authorList>
            <person name="Wang X."/>
            <person name="Chen W."/>
            <person name="Huang Y."/>
            <person name="Sun J."/>
            <person name="Men J."/>
            <person name="Liu H."/>
            <person name="Luo F."/>
            <person name="Guo L."/>
            <person name="Lv X."/>
            <person name="Deng C."/>
            <person name="Zhou C."/>
            <person name="Fan Y."/>
            <person name="Li X."/>
            <person name="Huang L."/>
            <person name="Hu Y."/>
            <person name="Liang C."/>
            <person name="Hu X."/>
            <person name="Xu J."/>
            <person name="Yu X."/>
        </authorList>
    </citation>
    <scope>NUCLEOTIDE SEQUENCE [LARGE SCALE GENOMIC DNA]</scope>
    <source>
        <strain evidence="2">Henan</strain>
    </source>
</reference>